<comment type="caution">
    <text evidence="6">The sequence shown here is derived from an EMBL/GenBank/DDBJ whole genome shotgun (WGS) entry which is preliminary data.</text>
</comment>
<organism evidence="6">
    <name type="scientific">Desulfobacca acetoxidans</name>
    <dbReference type="NCBI Taxonomy" id="60893"/>
    <lineage>
        <taxon>Bacteria</taxon>
        <taxon>Pseudomonadati</taxon>
        <taxon>Thermodesulfobacteriota</taxon>
        <taxon>Desulfobaccia</taxon>
        <taxon>Desulfobaccales</taxon>
        <taxon>Desulfobaccaceae</taxon>
        <taxon>Desulfobacca</taxon>
    </lineage>
</organism>
<evidence type="ECO:0000256" key="4">
    <source>
        <dbReference type="SAM" id="Coils"/>
    </source>
</evidence>
<evidence type="ECO:0000256" key="1">
    <source>
        <dbReference type="ARBA" id="ARBA00010923"/>
    </source>
</evidence>
<feature type="domain" description="Type I restriction modification DNA specificity" evidence="5">
    <location>
        <begin position="303"/>
        <end position="422"/>
    </location>
</feature>
<dbReference type="GO" id="GO:0003677">
    <property type="term" value="F:DNA binding"/>
    <property type="evidence" value="ECO:0007669"/>
    <property type="project" value="UniProtKB-KW"/>
</dbReference>
<keyword evidence="2" id="KW-0680">Restriction system</keyword>
<reference evidence="6" key="1">
    <citation type="journal article" date="2020" name="mSystems">
        <title>Genome- and Community-Level Interaction Insights into Carbon Utilization and Element Cycling Functions of Hydrothermarchaeota in Hydrothermal Sediment.</title>
        <authorList>
            <person name="Zhou Z."/>
            <person name="Liu Y."/>
            <person name="Xu W."/>
            <person name="Pan J."/>
            <person name="Luo Z.H."/>
            <person name="Li M."/>
        </authorList>
    </citation>
    <scope>NUCLEOTIDE SEQUENCE [LARGE SCALE GENOMIC DNA]</scope>
    <source>
        <strain evidence="6">SpSt-548</strain>
    </source>
</reference>
<protein>
    <submittedName>
        <fullName evidence="6">Restriction endonuclease subunit S</fullName>
    </submittedName>
</protein>
<dbReference type="PANTHER" id="PTHR30408:SF12">
    <property type="entry name" value="TYPE I RESTRICTION ENZYME MJAVIII SPECIFICITY SUBUNIT"/>
    <property type="match status" value="1"/>
</dbReference>
<feature type="coiled-coil region" evidence="4">
    <location>
        <begin position="187"/>
        <end position="214"/>
    </location>
</feature>
<dbReference type="InterPro" id="IPR000055">
    <property type="entry name" value="Restrct_endonuc_typeI_TRD"/>
</dbReference>
<keyword evidence="6" id="KW-0255">Endonuclease</keyword>
<keyword evidence="4" id="KW-0175">Coiled coil</keyword>
<comment type="similarity">
    <text evidence="1">Belongs to the type-I restriction system S methylase family.</text>
</comment>
<keyword evidence="6" id="KW-0540">Nuclease</keyword>
<dbReference type="SUPFAM" id="SSF116734">
    <property type="entry name" value="DNA methylase specificity domain"/>
    <property type="match status" value="2"/>
</dbReference>
<dbReference type="PANTHER" id="PTHR30408">
    <property type="entry name" value="TYPE-1 RESTRICTION ENZYME ECOKI SPECIFICITY PROTEIN"/>
    <property type="match status" value="1"/>
</dbReference>
<evidence type="ECO:0000313" key="6">
    <source>
        <dbReference type="EMBL" id="HGS04731.1"/>
    </source>
</evidence>
<keyword evidence="3" id="KW-0238">DNA-binding</keyword>
<dbReference type="Gene3D" id="3.90.220.20">
    <property type="entry name" value="DNA methylase specificity domains"/>
    <property type="match status" value="2"/>
</dbReference>
<dbReference type="AlphaFoldDB" id="A0A7V4G7M4"/>
<accession>A0A7V4G7M4</accession>
<proteinExistence type="inferred from homology"/>
<dbReference type="GO" id="GO:0004519">
    <property type="term" value="F:endonuclease activity"/>
    <property type="evidence" value="ECO:0007669"/>
    <property type="project" value="UniProtKB-KW"/>
</dbReference>
<dbReference type="Pfam" id="PF01420">
    <property type="entry name" value="Methylase_S"/>
    <property type="match status" value="2"/>
</dbReference>
<evidence type="ECO:0000256" key="3">
    <source>
        <dbReference type="ARBA" id="ARBA00023125"/>
    </source>
</evidence>
<sequence length="456" mass="51723">MMTELQTSGNGPRWRPYPAYKDSGVDWLGKIPVHWKIIRLKYIAEVPKIKLMEKPDDLTYLGLEHVESKTGRLTLETPVDEIDSIVAVFERGDILFGKLRPYLAKVYLANFEGTCTTEFLILRANNRVVQKYLFYQIVSEGFINLVNSMTYGAKMPRANYQQIINIYILIPPEEEQSLIISFIDLELKKIDDLVAKKERQIELLQEKRTALISRAVTRGLDPNVPLKDSGIDWLGHIPAHWEVLRLKFLISFVTSGSRGWAQYYSDEGALFLRIGNLSRISLDLNLDEVQFVEPPAGAEVDRTRVGKDDVLISITAYIGSIAVIEKDIGEAYVNQHIALTRPLSLKVKPKWLGYALLSEIGQHQFRILLYGGTKDGLGLDDVKDLFIFLPPPKEQETIVSFLDQETAKIDALITKIRESIERLKEYRTALISAAVTGKIDVRGADIYPKDTENAKE</sequence>
<evidence type="ECO:0000256" key="2">
    <source>
        <dbReference type="ARBA" id="ARBA00022747"/>
    </source>
</evidence>
<gene>
    <name evidence="6" type="ORF">ENT08_03180</name>
</gene>
<evidence type="ECO:0000259" key="5">
    <source>
        <dbReference type="Pfam" id="PF01420"/>
    </source>
</evidence>
<dbReference type="InterPro" id="IPR052021">
    <property type="entry name" value="Type-I_RS_S_subunit"/>
</dbReference>
<feature type="domain" description="Type I restriction modification DNA specificity" evidence="5">
    <location>
        <begin position="33"/>
        <end position="202"/>
    </location>
</feature>
<name>A0A7V4G7M4_9BACT</name>
<keyword evidence="6" id="KW-0378">Hydrolase</keyword>
<dbReference type="EMBL" id="DSXI01000183">
    <property type="protein sequence ID" value="HGS04731.1"/>
    <property type="molecule type" value="Genomic_DNA"/>
</dbReference>
<dbReference type="InterPro" id="IPR044946">
    <property type="entry name" value="Restrct_endonuc_typeI_TRD_sf"/>
</dbReference>
<dbReference type="GO" id="GO:0009307">
    <property type="term" value="P:DNA restriction-modification system"/>
    <property type="evidence" value="ECO:0007669"/>
    <property type="project" value="UniProtKB-KW"/>
</dbReference>
<dbReference type="Gene3D" id="1.10.287.1120">
    <property type="entry name" value="Bipartite methylase S protein"/>
    <property type="match status" value="1"/>
</dbReference>